<proteinExistence type="predicted"/>
<dbReference type="Proteomes" id="UP000011910">
    <property type="component" value="Unassembled WGS sequence"/>
</dbReference>
<evidence type="ECO:0000313" key="3">
    <source>
        <dbReference type="Proteomes" id="UP000011910"/>
    </source>
</evidence>
<organism evidence="2 3">
    <name type="scientific">Cesiribacter andamanensis AMV16</name>
    <dbReference type="NCBI Taxonomy" id="1279009"/>
    <lineage>
        <taxon>Bacteria</taxon>
        <taxon>Pseudomonadati</taxon>
        <taxon>Bacteroidota</taxon>
        <taxon>Cytophagia</taxon>
        <taxon>Cytophagales</taxon>
        <taxon>Cesiribacteraceae</taxon>
        <taxon>Cesiribacter</taxon>
    </lineage>
</organism>
<feature type="chain" id="PRO_5004082113" evidence="1">
    <location>
        <begin position="31"/>
        <end position="304"/>
    </location>
</feature>
<dbReference type="EMBL" id="AODQ01000064">
    <property type="protein sequence ID" value="EMR02290.1"/>
    <property type="molecule type" value="Genomic_DNA"/>
</dbReference>
<gene>
    <name evidence="2" type="ORF">ADICEAN_02562</name>
</gene>
<reference evidence="2 3" key="1">
    <citation type="journal article" date="2013" name="Genome Announc.">
        <title>Draft Genome Sequence of Cesiribacter andamanensis Strain AMV16T, Isolated from a Soil Sample from a Mud Volcano in the Andaman Islands, India.</title>
        <authorList>
            <person name="Shivaji S."/>
            <person name="Ara S."/>
            <person name="Begum Z."/>
            <person name="Srinivas T.N."/>
            <person name="Singh A."/>
            <person name="Kumar Pinnaka A."/>
        </authorList>
    </citation>
    <scope>NUCLEOTIDE SEQUENCE [LARGE SCALE GENOMIC DNA]</scope>
    <source>
        <strain evidence="2 3">AMV16</strain>
    </source>
</reference>
<comment type="caution">
    <text evidence="2">The sequence shown here is derived from an EMBL/GenBank/DDBJ whole genome shotgun (WGS) entry which is preliminary data.</text>
</comment>
<evidence type="ECO:0000256" key="1">
    <source>
        <dbReference type="SAM" id="SignalP"/>
    </source>
</evidence>
<dbReference type="STRING" id="1279009.ADICEAN_02562"/>
<accession>M7NKK3</accession>
<sequence length="304" mass="33426">MMNHFIQSCSCYRLLAGAYLLLLSAGGLQAQIRAFDNSRALMPWMYNPAAELPTEHSAYMGYDARGNSSVTPHSILAGLRMPVLGETRGRGQRGPSGVVGLQALNTSQSFANALTVSLSYAHQLALTDKLKMGVGVGMGIFNFSFDQSQLVYMDQQDPFFNNGNRLFNLHVQTGIALVADDRLFLQLAAPDLLRNNRANMGELVVRTGFVLPLNPQLKLIPALNLDTYNASLIYGGDLRLEWRNMFSLLAGADRYKLHGGMQLRYKSMGFGYVYGQNLSGLYNHIESHQITLQLAAGKNGRRGG</sequence>
<dbReference type="AlphaFoldDB" id="M7NKK3"/>
<keyword evidence="3" id="KW-1185">Reference proteome</keyword>
<name>M7NKK3_9BACT</name>
<dbReference type="InterPro" id="IPR019861">
    <property type="entry name" value="PorP/SprF_Bacteroidetes"/>
</dbReference>
<keyword evidence="1" id="KW-0732">Signal</keyword>
<evidence type="ECO:0000313" key="2">
    <source>
        <dbReference type="EMBL" id="EMR02290.1"/>
    </source>
</evidence>
<dbReference type="Pfam" id="PF11751">
    <property type="entry name" value="PorP_SprF"/>
    <property type="match status" value="1"/>
</dbReference>
<dbReference type="RefSeq" id="WP_009195952.1">
    <property type="nucleotide sequence ID" value="NZ_AODQ01000064.1"/>
</dbReference>
<feature type="signal peptide" evidence="1">
    <location>
        <begin position="1"/>
        <end position="30"/>
    </location>
</feature>
<protein>
    <submittedName>
        <fullName evidence="2">Bacteroidetes-specific putative membrane protein</fullName>
    </submittedName>
</protein>